<name>A0ABV8X3V3_9LACT</name>
<dbReference type="PANTHER" id="PTHR11941:SF27">
    <property type="entry name" value="ETHYLMALONYL-COA DECARBOXYLASE"/>
    <property type="match status" value="1"/>
</dbReference>
<comment type="catalytic activity">
    <reaction evidence="11">
        <text>(S)-methylmalonyl-CoA + H(+) = propanoyl-CoA + CO2</text>
        <dbReference type="Rhea" id="RHEA:61340"/>
        <dbReference type="ChEBI" id="CHEBI:15378"/>
        <dbReference type="ChEBI" id="CHEBI:16526"/>
        <dbReference type="ChEBI" id="CHEBI:57327"/>
        <dbReference type="ChEBI" id="CHEBI:57392"/>
        <dbReference type="EC" id="4.1.1.94"/>
    </reaction>
    <physiologicalReaction direction="left-to-right" evidence="11">
        <dbReference type="Rhea" id="RHEA:61341"/>
    </physiologicalReaction>
</comment>
<dbReference type="Proteomes" id="UP001595817">
    <property type="component" value="Unassembled WGS sequence"/>
</dbReference>
<dbReference type="InterPro" id="IPR029045">
    <property type="entry name" value="ClpP/crotonase-like_dom_sf"/>
</dbReference>
<accession>A0ABV8X3V3</accession>
<evidence type="ECO:0000256" key="3">
    <source>
        <dbReference type="ARBA" id="ARBA00022490"/>
    </source>
</evidence>
<dbReference type="RefSeq" id="WP_378151927.1">
    <property type="nucleotide sequence ID" value="NZ_JBHSEC010000002.1"/>
</dbReference>
<evidence type="ECO:0000256" key="12">
    <source>
        <dbReference type="ARBA" id="ARBA00056546"/>
    </source>
</evidence>
<evidence type="ECO:0000256" key="6">
    <source>
        <dbReference type="ARBA" id="ARBA00036541"/>
    </source>
</evidence>
<comment type="similarity">
    <text evidence="2 13">Belongs to the enoyl-CoA hydratase/isomerase family.</text>
</comment>
<evidence type="ECO:0000313" key="14">
    <source>
        <dbReference type="EMBL" id="MFC4409317.1"/>
    </source>
</evidence>
<comment type="function">
    <text evidence="12">Decarboxylates ethylmalonyl-CoA, a potentially toxic metabolite, to form butyryl-CoA, suggesting it might be involved in metabolite proofreading. Acts preferentially on (S)-ethylmalonyl-CoA but also has some activity on the (R)-isomer. Also has methylmalonyl-CoA decarboxylase activity at lower level.</text>
</comment>
<protein>
    <recommendedName>
        <fullName evidence="8">Ethylmalonyl-CoA decarboxylase</fullName>
        <ecNumber evidence="7">4.1.1.94</ecNumber>
    </recommendedName>
    <alternativeName>
        <fullName evidence="10">Enoyl-CoA hydratase domain-containing protein 1</fullName>
    </alternativeName>
    <alternativeName>
        <fullName evidence="9">Methylmalonyl-CoA decarboxylase</fullName>
    </alternativeName>
</protein>
<reference evidence="15" key="1">
    <citation type="journal article" date="2019" name="Int. J. Syst. Evol. Microbiol.">
        <title>The Global Catalogue of Microorganisms (GCM) 10K type strain sequencing project: providing services to taxonomists for standard genome sequencing and annotation.</title>
        <authorList>
            <consortium name="The Broad Institute Genomics Platform"/>
            <consortium name="The Broad Institute Genome Sequencing Center for Infectious Disease"/>
            <person name="Wu L."/>
            <person name="Ma J."/>
        </authorList>
    </citation>
    <scope>NUCLEOTIDE SEQUENCE [LARGE SCALE GENOMIC DNA]</scope>
    <source>
        <strain evidence="15">CCUG 59778</strain>
    </source>
</reference>
<organism evidence="14 15">
    <name type="scientific">Chungangia koreensis</name>
    <dbReference type="NCBI Taxonomy" id="752657"/>
    <lineage>
        <taxon>Bacteria</taxon>
        <taxon>Bacillati</taxon>
        <taxon>Bacillota</taxon>
        <taxon>Bacilli</taxon>
        <taxon>Lactobacillales</taxon>
        <taxon>Chungangia</taxon>
    </lineage>
</organism>
<dbReference type="PANTHER" id="PTHR11941">
    <property type="entry name" value="ENOYL-COA HYDRATASE-RELATED"/>
    <property type="match status" value="1"/>
</dbReference>
<comment type="catalytic activity">
    <reaction evidence="5">
        <text>(2S)-ethylmalonyl-CoA + H(+) = butanoyl-CoA + CO2</text>
        <dbReference type="Rhea" id="RHEA:32131"/>
        <dbReference type="ChEBI" id="CHEBI:15378"/>
        <dbReference type="ChEBI" id="CHEBI:16526"/>
        <dbReference type="ChEBI" id="CHEBI:57371"/>
        <dbReference type="ChEBI" id="CHEBI:60909"/>
        <dbReference type="EC" id="4.1.1.94"/>
    </reaction>
    <physiologicalReaction direction="left-to-right" evidence="5">
        <dbReference type="Rhea" id="RHEA:32132"/>
    </physiologicalReaction>
</comment>
<comment type="caution">
    <text evidence="14">The sequence shown here is derived from an EMBL/GenBank/DDBJ whole genome shotgun (WGS) entry which is preliminary data.</text>
</comment>
<dbReference type="PROSITE" id="PS00166">
    <property type="entry name" value="ENOYL_COA_HYDRATASE"/>
    <property type="match status" value="1"/>
</dbReference>
<keyword evidence="4" id="KW-0456">Lyase</keyword>
<gene>
    <name evidence="14" type="ORF">ACFOZY_02580</name>
</gene>
<evidence type="ECO:0000256" key="1">
    <source>
        <dbReference type="ARBA" id="ARBA00004514"/>
    </source>
</evidence>
<evidence type="ECO:0000256" key="4">
    <source>
        <dbReference type="ARBA" id="ARBA00023239"/>
    </source>
</evidence>
<evidence type="ECO:0000313" key="15">
    <source>
        <dbReference type="Proteomes" id="UP001595817"/>
    </source>
</evidence>
<dbReference type="InterPro" id="IPR018376">
    <property type="entry name" value="Enoyl-CoA_hyd/isom_CS"/>
</dbReference>
<keyword evidence="15" id="KW-1185">Reference proteome</keyword>
<evidence type="ECO:0000256" key="11">
    <source>
        <dbReference type="ARBA" id="ARBA00047446"/>
    </source>
</evidence>
<evidence type="ECO:0000256" key="10">
    <source>
        <dbReference type="ARBA" id="ARBA00042182"/>
    </source>
</evidence>
<evidence type="ECO:0000256" key="5">
    <source>
        <dbReference type="ARBA" id="ARBA00036343"/>
    </source>
</evidence>
<evidence type="ECO:0000256" key="9">
    <source>
        <dbReference type="ARBA" id="ARBA00042052"/>
    </source>
</evidence>
<proteinExistence type="inferred from homology"/>
<sequence>MSYVLTNDQGILKFVINRPEKRNAINFEVMDGLERAVEIVMNSSIRYLVISGEGDKSFCSGGDLSEFHSLKTEEEAYSMLSRMADILYRIATLPIPVIALVNGSAVGGGCEIATACDYRIVSSEAKCGFIQGSLGITSGWGGGTYLIEKFSHTDRMLKFLSEATPLDSKELLQIGWASDVYSNDHWGAFTQFIQRMESVDPSVHRAYKEIAIRKWQQSELRERIEKEVRRCAILWESEVHEQAVQNFLSKKK</sequence>
<evidence type="ECO:0000256" key="8">
    <source>
        <dbReference type="ARBA" id="ARBA00039903"/>
    </source>
</evidence>
<dbReference type="CDD" id="cd06558">
    <property type="entry name" value="crotonase-like"/>
    <property type="match status" value="1"/>
</dbReference>
<keyword evidence="3" id="KW-0963">Cytoplasm</keyword>
<evidence type="ECO:0000256" key="13">
    <source>
        <dbReference type="RuleBase" id="RU003707"/>
    </source>
</evidence>
<comment type="catalytic activity">
    <reaction evidence="6">
        <text>(2R)-ethylmalonyl-CoA + H(+) = butanoyl-CoA + CO2</text>
        <dbReference type="Rhea" id="RHEA:59540"/>
        <dbReference type="ChEBI" id="CHEBI:15378"/>
        <dbReference type="ChEBI" id="CHEBI:16526"/>
        <dbReference type="ChEBI" id="CHEBI:57371"/>
        <dbReference type="ChEBI" id="CHEBI:85316"/>
        <dbReference type="EC" id="4.1.1.94"/>
    </reaction>
    <physiologicalReaction direction="left-to-right" evidence="6">
        <dbReference type="Rhea" id="RHEA:59541"/>
    </physiologicalReaction>
</comment>
<dbReference type="Gene3D" id="3.90.226.10">
    <property type="entry name" value="2-enoyl-CoA Hydratase, Chain A, domain 1"/>
    <property type="match status" value="1"/>
</dbReference>
<comment type="subcellular location">
    <subcellularLocation>
        <location evidence="1">Cytoplasm</location>
        <location evidence="1">Cytosol</location>
    </subcellularLocation>
</comment>
<dbReference type="SUPFAM" id="SSF52096">
    <property type="entry name" value="ClpP/crotonase"/>
    <property type="match status" value="1"/>
</dbReference>
<dbReference type="EC" id="4.1.1.94" evidence="7"/>
<evidence type="ECO:0000256" key="7">
    <source>
        <dbReference type="ARBA" id="ARBA00038883"/>
    </source>
</evidence>
<dbReference type="EMBL" id="JBHSEC010000002">
    <property type="protein sequence ID" value="MFC4409317.1"/>
    <property type="molecule type" value="Genomic_DNA"/>
</dbReference>
<dbReference type="InterPro" id="IPR001753">
    <property type="entry name" value="Enoyl-CoA_hydra/iso"/>
</dbReference>
<evidence type="ECO:0000256" key="2">
    <source>
        <dbReference type="ARBA" id="ARBA00005254"/>
    </source>
</evidence>
<dbReference type="Pfam" id="PF00378">
    <property type="entry name" value="ECH_1"/>
    <property type="match status" value="1"/>
</dbReference>